<feature type="transmembrane region" description="Helical" evidence="2">
    <location>
        <begin position="6"/>
        <end position="25"/>
    </location>
</feature>
<evidence type="ECO:0000256" key="2">
    <source>
        <dbReference type="SAM" id="Phobius"/>
    </source>
</evidence>
<sequence>MQITNIILIFVQYGFLLAIYNHGVLKVPKYQIPRDIYTKEYTGIVPRFHRFNKHNIIIGRNSPASFGIHNNIHGFYINGYGAIYAPSAVQLPMPVGPAAPMHFGWNQQRNHLGSTDSVKPVTEEQPDDFKYDFRTKTHSIR</sequence>
<evidence type="ECO:0000313" key="4">
    <source>
        <dbReference type="RefSeq" id="XP_030762629.1"/>
    </source>
</evidence>
<dbReference type="GeneID" id="115887350"/>
<keyword evidence="2" id="KW-0472">Membrane</keyword>
<dbReference type="InParanoid" id="A0A6J2YHN5"/>
<accession>A0A6J2YHN5</accession>
<protein>
    <submittedName>
        <fullName evidence="4">Uncharacterized protein LOC115887350</fullName>
    </submittedName>
</protein>
<feature type="region of interest" description="Disordered" evidence="1">
    <location>
        <begin position="112"/>
        <end position="141"/>
    </location>
</feature>
<dbReference type="KEGG" id="soy:115887350"/>
<keyword evidence="2" id="KW-0812">Transmembrane</keyword>
<keyword evidence="2" id="KW-1133">Transmembrane helix</keyword>
<name>A0A6J2YHN5_SITOR</name>
<dbReference type="Proteomes" id="UP000504635">
    <property type="component" value="Unplaced"/>
</dbReference>
<reference evidence="4" key="1">
    <citation type="submission" date="2025-08" db="UniProtKB">
        <authorList>
            <consortium name="RefSeq"/>
        </authorList>
    </citation>
    <scope>IDENTIFICATION</scope>
    <source>
        <tissue evidence="4">Gonads</tissue>
    </source>
</reference>
<keyword evidence="3" id="KW-1185">Reference proteome</keyword>
<dbReference type="AlphaFoldDB" id="A0A6J2YHN5"/>
<gene>
    <name evidence="4" type="primary">LOC115887350</name>
</gene>
<proteinExistence type="predicted"/>
<organism evidence="3 4">
    <name type="scientific">Sitophilus oryzae</name>
    <name type="common">Rice weevil</name>
    <name type="synonym">Curculio oryzae</name>
    <dbReference type="NCBI Taxonomy" id="7048"/>
    <lineage>
        <taxon>Eukaryota</taxon>
        <taxon>Metazoa</taxon>
        <taxon>Ecdysozoa</taxon>
        <taxon>Arthropoda</taxon>
        <taxon>Hexapoda</taxon>
        <taxon>Insecta</taxon>
        <taxon>Pterygota</taxon>
        <taxon>Neoptera</taxon>
        <taxon>Endopterygota</taxon>
        <taxon>Coleoptera</taxon>
        <taxon>Polyphaga</taxon>
        <taxon>Cucujiformia</taxon>
        <taxon>Curculionidae</taxon>
        <taxon>Dryophthorinae</taxon>
        <taxon>Sitophilus</taxon>
    </lineage>
</organism>
<dbReference type="RefSeq" id="XP_030762629.1">
    <property type="nucleotide sequence ID" value="XM_030906769.1"/>
</dbReference>
<evidence type="ECO:0000313" key="3">
    <source>
        <dbReference type="Proteomes" id="UP000504635"/>
    </source>
</evidence>
<evidence type="ECO:0000256" key="1">
    <source>
        <dbReference type="SAM" id="MobiDB-lite"/>
    </source>
</evidence>
<dbReference type="OrthoDB" id="6779554at2759"/>